<dbReference type="InterPro" id="IPR049326">
    <property type="entry name" value="Rhodopsin_dom_fungi"/>
</dbReference>
<organism evidence="8 9">
    <name type="scientific">Discina gigas</name>
    <dbReference type="NCBI Taxonomy" id="1032678"/>
    <lineage>
        <taxon>Eukaryota</taxon>
        <taxon>Fungi</taxon>
        <taxon>Dikarya</taxon>
        <taxon>Ascomycota</taxon>
        <taxon>Pezizomycotina</taxon>
        <taxon>Pezizomycetes</taxon>
        <taxon>Pezizales</taxon>
        <taxon>Discinaceae</taxon>
        <taxon>Discina</taxon>
    </lineage>
</organism>
<evidence type="ECO:0000256" key="5">
    <source>
        <dbReference type="ARBA" id="ARBA00038359"/>
    </source>
</evidence>
<dbReference type="Pfam" id="PF20684">
    <property type="entry name" value="Fung_rhodopsin"/>
    <property type="match status" value="1"/>
</dbReference>
<proteinExistence type="inferred from homology"/>
<reference evidence="8 9" key="1">
    <citation type="submission" date="2024-02" db="EMBL/GenBank/DDBJ databases">
        <title>Discinaceae phylogenomics.</title>
        <authorList>
            <person name="Dirks A.C."/>
            <person name="James T.Y."/>
        </authorList>
    </citation>
    <scope>NUCLEOTIDE SEQUENCE [LARGE SCALE GENOMIC DNA]</scope>
    <source>
        <strain evidence="8 9">ACD0624</strain>
    </source>
</reference>
<evidence type="ECO:0000256" key="6">
    <source>
        <dbReference type="SAM" id="Phobius"/>
    </source>
</evidence>
<comment type="caution">
    <text evidence="8">The sequence shown here is derived from an EMBL/GenBank/DDBJ whole genome shotgun (WGS) entry which is preliminary data.</text>
</comment>
<evidence type="ECO:0000259" key="7">
    <source>
        <dbReference type="Pfam" id="PF20684"/>
    </source>
</evidence>
<keyword evidence="2 6" id="KW-0812">Transmembrane</keyword>
<dbReference type="PANTHER" id="PTHR33048">
    <property type="entry name" value="PTH11-LIKE INTEGRAL MEMBRANE PROTEIN (AFU_ORTHOLOGUE AFUA_5G11245)"/>
    <property type="match status" value="1"/>
</dbReference>
<comment type="subcellular location">
    <subcellularLocation>
        <location evidence="1">Membrane</location>
        <topology evidence="1">Multi-pass membrane protein</topology>
    </subcellularLocation>
</comment>
<accession>A0ABR3G8Q7</accession>
<feature type="transmembrane region" description="Helical" evidence="6">
    <location>
        <begin position="180"/>
        <end position="203"/>
    </location>
</feature>
<feature type="transmembrane region" description="Helical" evidence="6">
    <location>
        <begin position="136"/>
        <end position="160"/>
    </location>
</feature>
<evidence type="ECO:0000256" key="1">
    <source>
        <dbReference type="ARBA" id="ARBA00004141"/>
    </source>
</evidence>
<dbReference type="Proteomes" id="UP001447188">
    <property type="component" value="Unassembled WGS sequence"/>
</dbReference>
<feature type="transmembrane region" description="Helical" evidence="6">
    <location>
        <begin position="215"/>
        <end position="241"/>
    </location>
</feature>
<comment type="similarity">
    <text evidence="5">Belongs to the SAT4 family.</text>
</comment>
<evidence type="ECO:0000313" key="8">
    <source>
        <dbReference type="EMBL" id="KAL0632198.1"/>
    </source>
</evidence>
<evidence type="ECO:0000256" key="2">
    <source>
        <dbReference type="ARBA" id="ARBA00022692"/>
    </source>
</evidence>
<protein>
    <recommendedName>
        <fullName evidence="7">Rhodopsin domain-containing protein</fullName>
    </recommendedName>
</protein>
<keyword evidence="4 6" id="KW-0472">Membrane</keyword>
<dbReference type="PANTHER" id="PTHR33048:SF47">
    <property type="entry name" value="INTEGRAL MEMBRANE PROTEIN-RELATED"/>
    <property type="match status" value="1"/>
</dbReference>
<keyword evidence="3 6" id="KW-1133">Transmembrane helix</keyword>
<evidence type="ECO:0000256" key="4">
    <source>
        <dbReference type="ARBA" id="ARBA00023136"/>
    </source>
</evidence>
<feature type="transmembrane region" description="Helical" evidence="6">
    <location>
        <begin position="100"/>
        <end position="124"/>
    </location>
</feature>
<dbReference type="InterPro" id="IPR052337">
    <property type="entry name" value="SAT4-like"/>
</dbReference>
<feature type="transmembrane region" description="Helical" evidence="6">
    <location>
        <begin position="261"/>
        <end position="286"/>
    </location>
</feature>
<evidence type="ECO:0000313" key="9">
    <source>
        <dbReference type="Proteomes" id="UP001447188"/>
    </source>
</evidence>
<keyword evidence="9" id="KW-1185">Reference proteome</keyword>
<gene>
    <name evidence="8" type="ORF">Q9L58_008908</name>
</gene>
<feature type="domain" description="Rhodopsin" evidence="7">
    <location>
        <begin position="40"/>
        <end position="286"/>
    </location>
</feature>
<feature type="transmembrane region" description="Helical" evidence="6">
    <location>
        <begin position="56"/>
        <end position="80"/>
    </location>
</feature>
<sequence length="338" mass="37409">MLLDFDSSNEPGVPSPPTRAHFILGLMFPLLIIALLFVCMRVLVKAKLGKLGVEDVFIVFASSFAVALLVLTKIASRYGFGMHTRDIQPEWIIPYSKINYASVALGTACFYFTKASMLFFYLHLATERAFRMICHSIIVIVSLSSLFVLLLNLFGCTPVSGAWDRLPSTHSVCITGRPFYYYTAISNILIDILLLLLPIPILLRLRLGWRVKLGLVAMFSMGFLASAVSAISFWTLCISIHSSDIMCQNSMKAHGLGDGSYSWLLAMLELYVGIMTACMPAMKLFITWIRGEGAQRGESEDMTIGGGRKGRRKRLVVDSKDGIMVTGAEESRESVSMV</sequence>
<feature type="transmembrane region" description="Helical" evidence="6">
    <location>
        <begin position="20"/>
        <end position="44"/>
    </location>
</feature>
<evidence type="ECO:0000256" key="3">
    <source>
        <dbReference type="ARBA" id="ARBA00022989"/>
    </source>
</evidence>
<name>A0ABR3G8Q7_9PEZI</name>
<dbReference type="EMBL" id="JBBBZM010000181">
    <property type="protein sequence ID" value="KAL0632198.1"/>
    <property type="molecule type" value="Genomic_DNA"/>
</dbReference>